<evidence type="ECO:0000313" key="2">
    <source>
        <dbReference type="Proteomes" id="UP000628463"/>
    </source>
</evidence>
<dbReference type="EMBL" id="JACOPD010000006">
    <property type="protein sequence ID" value="MBC5681282.1"/>
    <property type="molecule type" value="Genomic_DNA"/>
</dbReference>
<accession>A0ABR7G1G1</accession>
<evidence type="ECO:0000313" key="1">
    <source>
        <dbReference type="EMBL" id="MBC5681282.1"/>
    </source>
</evidence>
<dbReference type="RefSeq" id="WP_186837078.1">
    <property type="nucleotide sequence ID" value="NZ_JACOPD010000006.1"/>
</dbReference>
<organism evidence="1 2">
    <name type="scientific">Lachnospira hominis</name>
    <name type="common">ex Liu et al. 2021</name>
    <dbReference type="NCBI Taxonomy" id="2763051"/>
    <lineage>
        <taxon>Bacteria</taxon>
        <taxon>Bacillati</taxon>
        <taxon>Bacillota</taxon>
        <taxon>Clostridia</taxon>
        <taxon>Lachnospirales</taxon>
        <taxon>Lachnospiraceae</taxon>
        <taxon>Lachnospira</taxon>
    </lineage>
</organism>
<gene>
    <name evidence="1" type="ORF">H8S01_09940</name>
</gene>
<dbReference type="Pfam" id="PF18941">
    <property type="entry name" value="DUF5688"/>
    <property type="match status" value="1"/>
</dbReference>
<evidence type="ECO:0008006" key="3">
    <source>
        <dbReference type="Google" id="ProtNLM"/>
    </source>
</evidence>
<sequence length="300" mass="34428">MEYREFLENVRKEVESRYDSNVSVTLNHVMKNNGTELDGITIMEKDKNIAPTIYINSFYDRYREGVSLKAVVSEIIRIYNQNKNSININADYFENYENVRKTIVYKLVNYQKNKKLLEDVPYKRVLDLAVVFYCLIEQRKGVSATALIHNEHLRIWNVTEDEIYNDALKNTPVLLAGSIVPMSKILSEIAGTAPADNDEKVCEYTGEDILYVLTNSSRVNGAACILYDNLLKKFANDVHSDLYILPSSVHEVIIVPKKNAFDKSELADMVREVNEQGVSQDEILSDNVYEYNRKNGLITM</sequence>
<dbReference type="Proteomes" id="UP000628463">
    <property type="component" value="Unassembled WGS sequence"/>
</dbReference>
<keyword evidence="2" id="KW-1185">Reference proteome</keyword>
<proteinExistence type="predicted"/>
<name>A0ABR7G1G1_9FIRM</name>
<reference evidence="1 2" key="1">
    <citation type="submission" date="2020-08" db="EMBL/GenBank/DDBJ databases">
        <title>Genome public.</title>
        <authorList>
            <person name="Liu C."/>
            <person name="Sun Q."/>
        </authorList>
    </citation>
    <scope>NUCLEOTIDE SEQUENCE [LARGE SCALE GENOMIC DNA]</scope>
    <source>
        <strain evidence="1 2">NSJ-43</strain>
    </source>
</reference>
<dbReference type="InterPro" id="IPR043743">
    <property type="entry name" value="DUF5688"/>
</dbReference>
<comment type="caution">
    <text evidence="1">The sequence shown here is derived from an EMBL/GenBank/DDBJ whole genome shotgun (WGS) entry which is preliminary data.</text>
</comment>
<protein>
    <recommendedName>
        <fullName evidence="3">DUF1444 family protein</fullName>
    </recommendedName>
</protein>